<feature type="transmembrane region" description="Helical" evidence="2">
    <location>
        <begin position="112"/>
        <end position="135"/>
    </location>
</feature>
<feature type="coiled-coil region" evidence="1">
    <location>
        <begin position="138"/>
        <end position="172"/>
    </location>
</feature>
<evidence type="ECO:0000313" key="3">
    <source>
        <dbReference type="EMBL" id="MDQ0361605.1"/>
    </source>
</evidence>
<feature type="transmembrane region" description="Helical" evidence="2">
    <location>
        <begin position="42"/>
        <end position="71"/>
    </location>
</feature>
<accession>A0ABU0E473</accession>
<keyword evidence="4" id="KW-1185">Reference proteome</keyword>
<sequence>MDFISYFLDLIFSGKLFFPTGLADALTYLENMNSFYSYRLSYFGSFVGVLVGIAQLVLLIIIIIGIIIYSYEEKSINEFIKAFVIGIIIYVMASVAVCLPMLLYGYNDLFDYSQMSVILIILAYIAIAGAVAVVCGKFRELRHEKLMLEIELSNANEEDEDLDDEYESFLNNSCKVLMIEFDDDNDYYRLLLQPLPIDENAWNYAEASLSLNVLDKENIQIGSIISIKQLDEPIYNDESFDIQEIIIENY</sequence>
<dbReference type="EMBL" id="JAUSUR010000004">
    <property type="protein sequence ID" value="MDQ0361605.1"/>
    <property type="molecule type" value="Genomic_DNA"/>
</dbReference>
<name>A0ABU0E473_9FIRM</name>
<keyword evidence="2" id="KW-1133">Transmembrane helix</keyword>
<proteinExistence type="predicted"/>
<keyword evidence="2" id="KW-0472">Membrane</keyword>
<keyword evidence="2" id="KW-0812">Transmembrane</keyword>
<gene>
    <name evidence="3" type="ORF">J2S15_002355</name>
</gene>
<protein>
    <submittedName>
        <fullName evidence="3">Uncharacterized protein</fullName>
    </submittedName>
</protein>
<reference evidence="3 4" key="1">
    <citation type="submission" date="2023-07" db="EMBL/GenBank/DDBJ databases">
        <title>Genomic Encyclopedia of Type Strains, Phase IV (KMG-IV): sequencing the most valuable type-strain genomes for metagenomic binning, comparative biology and taxonomic classification.</title>
        <authorList>
            <person name="Goeker M."/>
        </authorList>
    </citation>
    <scope>NUCLEOTIDE SEQUENCE [LARGE SCALE GENOMIC DNA]</scope>
    <source>
        <strain evidence="3 4">DSM 16784</strain>
    </source>
</reference>
<comment type="caution">
    <text evidence="3">The sequence shown here is derived from an EMBL/GenBank/DDBJ whole genome shotgun (WGS) entry which is preliminary data.</text>
</comment>
<dbReference type="Proteomes" id="UP001230220">
    <property type="component" value="Unassembled WGS sequence"/>
</dbReference>
<organism evidence="3 4">
    <name type="scientific">Breznakia pachnodae</name>
    <dbReference type="NCBI Taxonomy" id="265178"/>
    <lineage>
        <taxon>Bacteria</taxon>
        <taxon>Bacillati</taxon>
        <taxon>Bacillota</taxon>
        <taxon>Erysipelotrichia</taxon>
        <taxon>Erysipelotrichales</taxon>
        <taxon>Erysipelotrichaceae</taxon>
        <taxon>Breznakia</taxon>
    </lineage>
</organism>
<evidence type="ECO:0000256" key="1">
    <source>
        <dbReference type="SAM" id="Coils"/>
    </source>
</evidence>
<keyword evidence="1" id="KW-0175">Coiled coil</keyword>
<dbReference type="RefSeq" id="WP_307408472.1">
    <property type="nucleotide sequence ID" value="NZ_JAUSUR010000004.1"/>
</dbReference>
<evidence type="ECO:0000256" key="2">
    <source>
        <dbReference type="SAM" id="Phobius"/>
    </source>
</evidence>
<feature type="transmembrane region" description="Helical" evidence="2">
    <location>
        <begin position="83"/>
        <end position="106"/>
    </location>
</feature>
<evidence type="ECO:0000313" key="4">
    <source>
        <dbReference type="Proteomes" id="UP001230220"/>
    </source>
</evidence>